<comment type="caution">
    <text evidence="12">The sequence shown here is derived from an EMBL/GenBank/DDBJ whole genome shotgun (WGS) entry which is preliminary data.</text>
</comment>
<feature type="transmembrane region" description="Helical" evidence="9">
    <location>
        <begin position="44"/>
        <end position="61"/>
    </location>
</feature>
<dbReference type="InterPro" id="IPR048640">
    <property type="entry name" value="MgtC-like_C"/>
</dbReference>
<comment type="subcellular location">
    <subcellularLocation>
        <location evidence="9">Cell inner membrane</location>
        <topology evidence="9">Multi-pass membrane protein</topology>
    </subcellularLocation>
    <subcellularLocation>
        <location evidence="1">Cell membrane</location>
        <topology evidence="1">Multi-pass membrane protein</topology>
    </subcellularLocation>
</comment>
<dbReference type="InterPro" id="IPR003416">
    <property type="entry name" value="MgtC/SapB/SrpB/YhiD_fam"/>
</dbReference>
<keyword evidence="5 9" id="KW-0812">Transmembrane</keyword>
<evidence type="ECO:0000256" key="9">
    <source>
        <dbReference type="RuleBase" id="RU365041"/>
    </source>
</evidence>
<protein>
    <recommendedName>
        <fullName evidence="3 9">Protein MgtC</fullName>
    </recommendedName>
</protein>
<dbReference type="EMBL" id="JAHWXT010000009">
    <property type="protein sequence ID" value="MCF0266765.1"/>
    <property type="molecule type" value="Genomic_DNA"/>
</dbReference>
<dbReference type="Proteomes" id="UP000887320">
    <property type="component" value="Unassembled WGS sequence"/>
</dbReference>
<organism evidence="12 13">
    <name type="scientific">Acinetobacter guillouiae</name>
    <name type="common">Acinetobacter genomosp. 11</name>
    <dbReference type="NCBI Taxonomy" id="106649"/>
    <lineage>
        <taxon>Bacteria</taxon>
        <taxon>Pseudomonadati</taxon>
        <taxon>Pseudomonadota</taxon>
        <taxon>Gammaproteobacteria</taxon>
        <taxon>Moraxellales</taxon>
        <taxon>Moraxellaceae</taxon>
        <taxon>Acinetobacter</taxon>
    </lineage>
</organism>
<dbReference type="Gene3D" id="3.30.70.260">
    <property type="match status" value="1"/>
</dbReference>
<evidence type="ECO:0000256" key="8">
    <source>
        <dbReference type="ARBA" id="ARBA00025369"/>
    </source>
</evidence>
<dbReference type="PRINTS" id="PR01837">
    <property type="entry name" value="MGTCSAPBPROT"/>
</dbReference>
<evidence type="ECO:0000256" key="7">
    <source>
        <dbReference type="ARBA" id="ARBA00023136"/>
    </source>
</evidence>
<reference evidence="12" key="1">
    <citation type="submission" date="2021-07" db="EMBL/GenBank/DDBJ databases">
        <authorList>
            <person name="Fernandez M."/>
            <person name="Pereira P."/>
            <person name="Torres Tejerizo G.A."/>
            <person name="Gonzalez P."/>
            <person name="Agostini E."/>
        </authorList>
    </citation>
    <scope>NUCLEOTIDE SEQUENCE</scope>
    <source>
        <strain evidence="12">SFC 500-1A</strain>
    </source>
</reference>
<evidence type="ECO:0000256" key="3">
    <source>
        <dbReference type="ARBA" id="ARBA00013833"/>
    </source>
</evidence>
<dbReference type="InterPro" id="IPR049177">
    <property type="entry name" value="MgtC_SapB_SrpB_YhiD_N"/>
</dbReference>
<evidence type="ECO:0000256" key="4">
    <source>
        <dbReference type="ARBA" id="ARBA00022475"/>
    </source>
</evidence>
<dbReference type="GeneID" id="67744597"/>
<evidence type="ECO:0000313" key="12">
    <source>
        <dbReference type="EMBL" id="MCF0266765.1"/>
    </source>
</evidence>
<dbReference type="Pfam" id="PF02308">
    <property type="entry name" value="MgtC"/>
    <property type="match status" value="1"/>
</dbReference>
<feature type="domain" description="MgtC/SapB/SrpB/YhiD N-terminal" evidence="10">
    <location>
        <begin position="21"/>
        <end position="141"/>
    </location>
</feature>
<dbReference type="PANTHER" id="PTHR33778">
    <property type="entry name" value="PROTEIN MGTC"/>
    <property type="match status" value="1"/>
</dbReference>
<feature type="domain" description="MgtC-like C-terminal" evidence="11">
    <location>
        <begin position="158"/>
        <end position="233"/>
    </location>
</feature>
<dbReference type="KEGG" id="agu:AS4_25380"/>
<evidence type="ECO:0000256" key="2">
    <source>
        <dbReference type="ARBA" id="ARBA00009298"/>
    </source>
</evidence>
<accession>A0A077L396</accession>
<keyword evidence="6 9" id="KW-1133">Transmembrane helix</keyword>
<keyword evidence="9" id="KW-0997">Cell inner membrane</keyword>
<keyword evidence="7 9" id="KW-0472">Membrane</keyword>
<dbReference type="RefSeq" id="WP_004719550.1">
    <property type="nucleotide sequence ID" value="NZ_AP014630.1"/>
</dbReference>
<feature type="transmembrane region" description="Helical" evidence="9">
    <location>
        <begin position="73"/>
        <end position="90"/>
    </location>
</feature>
<dbReference type="AlphaFoldDB" id="A0A077L396"/>
<dbReference type="GO" id="GO:0005886">
    <property type="term" value="C:plasma membrane"/>
    <property type="evidence" value="ECO:0007669"/>
    <property type="project" value="UniProtKB-SubCell"/>
</dbReference>
<evidence type="ECO:0000259" key="10">
    <source>
        <dbReference type="Pfam" id="PF02308"/>
    </source>
</evidence>
<proteinExistence type="inferred from homology"/>
<dbReference type="STRING" id="106649.GCA_000829655_02453"/>
<sequence>MQLQFMQHLELANMLDTLISLLGAFILGGLIGFERQYRQRTAGLRTNVLVALGAAIFVDIANNLTGADGSVRVIAYVVSGIGFLGAGVIMRQEGNIQGLNTAATLWCSAAVGAAAGCDRLVEAILATIFILAANTLLRPIGHIIDRKPLNVDSEMQHEIYVVCQKEHSKYVMDELNKALKRYHFPAKDFDVEPFGEQDVEIKAILIANSVEEKEIQPIIEMLNQMPEVSQAFWDQNTLA</sequence>
<evidence type="ECO:0000256" key="1">
    <source>
        <dbReference type="ARBA" id="ARBA00004651"/>
    </source>
</evidence>
<keyword evidence="4" id="KW-1003">Cell membrane</keyword>
<name>A0A077L396_ACIGI</name>
<comment type="similarity">
    <text evidence="2 9">Belongs to the MgtC/SapB family.</text>
</comment>
<evidence type="ECO:0000313" key="13">
    <source>
        <dbReference type="Proteomes" id="UP000887320"/>
    </source>
</evidence>
<gene>
    <name evidence="12" type="ORF">KW868_20130</name>
</gene>
<evidence type="ECO:0000256" key="5">
    <source>
        <dbReference type="ARBA" id="ARBA00022692"/>
    </source>
</evidence>
<comment type="function">
    <text evidence="8">Virulence factor required for growth in low Mg(2+) medium and for intramacrophage survival. May be involved in regulating membrane potential by activating Na(+)/K(+)-ATPase.</text>
</comment>
<evidence type="ECO:0000256" key="6">
    <source>
        <dbReference type="ARBA" id="ARBA00022989"/>
    </source>
</evidence>
<dbReference type="PANTHER" id="PTHR33778:SF3">
    <property type="entry name" value="PROTEIN MGTC"/>
    <property type="match status" value="1"/>
</dbReference>
<evidence type="ECO:0000259" key="11">
    <source>
        <dbReference type="Pfam" id="PF21770"/>
    </source>
</evidence>
<dbReference type="Pfam" id="PF21770">
    <property type="entry name" value="MgtC_SapB_C"/>
    <property type="match status" value="1"/>
</dbReference>
<feature type="transmembrane region" description="Helical" evidence="9">
    <location>
        <begin position="12"/>
        <end position="32"/>
    </location>
</feature>